<evidence type="ECO:0000256" key="1">
    <source>
        <dbReference type="SAM" id="SignalP"/>
    </source>
</evidence>
<keyword evidence="1" id="KW-0732">Signal</keyword>
<evidence type="ECO:0000313" key="2">
    <source>
        <dbReference type="EMBL" id="QHA00402.1"/>
    </source>
</evidence>
<dbReference type="Proteomes" id="UP000430508">
    <property type="component" value="Chromosome"/>
</dbReference>
<feature type="signal peptide" evidence="1">
    <location>
        <begin position="1"/>
        <end position="25"/>
    </location>
</feature>
<dbReference type="AlphaFoldDB" id="A0A857DIS8"/>
<reference evidence="2 3" key="1">
    <citation type="submission" date="2019-12" db="EMBL/GenBank/DDBJ databases">
        <title>Sequence classification of anaerobic respiratory reductive dehalogenases: First we see many, then we see few.</title>
        <authorList>
            <person name="Molenda O."/>
            <person name="Puentes Jacome L.A."/>
            <person name="Cao X."/>
            <person name="Nesbo C.L."/>
            <person name="Tang S."/>
            <person name="Morson N."/>
            <person name="Patron J."/>
            <person name="Lomheim L."/>
            <person name="Wishart D.S."/>
            <person name="Edwards E.A."/>
        </authorList>
    </citation>
    <scope>NUCLEOTIDE SEQUENCE [LARGE SCALE GENOMIC DNA]</scope>
    <source>
        <strain evidence="2 3">12DCA</strain>
    </source>
</reference>
<protein>
    <submittedName>
        <fullName evidence="2">CHAP domain-containing protein</fullName>
    </submittedName>
</protein>
<feature type="chain" id="PRO_5032274397" evidence="1">
    <location>
        <begin position="26"/>
        <end position="350"/>
    </location>
</feature>
<proteinExistence type="predicted"/>
<dbReference type="RefSeq" id="WP_025205496.1">
    <property type="nucleotide sequence ID" value="NZ_CP046996.1"/>
</dbReference>
<name>A0A857DIS8_9FIRM</name>
<gene>
    <name evidence="2" type="ORF">GQ588_07035</name>
</gene>
<organism evidence="2 3">
    <name type="scientific">Dehalobacter restrictus</name>
    <dbReference type="NCBI Taxonomy" id="55583"/>
    <lineage>
        <taxon>Bacteria</taxon>
        <taxon>Bacillati</taxon>
        <taxon>Bacillota</taxon>
        <taxon>Clostridia</taxon>
        <taxon>Eubacteriales</taxon>
        <taxon>Desulfitobacteriaceae</taxon>
        <taxon>Dehalobacter</taxon>
    </lineage>
</organism>
<evidence type="ECO:0000313" key="3">
    <source>
        <dbReference type="Proteomes" id="UP000430508"/>
    </source>
</evidence>
<dbReference type="EMBL" id="CP046996">
    <property type="protein sequence ID" value="QHA00402.1"/>
    <property type="molecule type" value="Genomic_DNA"/>
</dbReference>
<accession>A0A857DIS8</accession>
<sequence length="350" mass="39213">MKKRLMACILVITMLLSVGATTVFADDATTSLVYDSQNSFNFSMTPKSKEWKNYSSVQLKEMLNIPLSTAEKMDTATLLKTVLDYPFMIDIFAYDNTTQGFEGLSLEFNGAAVLLQRADLTENLKTIYKNTIEKMMAVETKNNISDKEIMQKKFMESLFVYPKVSNMLSQDEKYAIVELSKQISNKFQTSPLVMERTAVTAAAPGDILGYGYVYTPMLQQVLVLRLQDLTSADKASINASYDAAYPTATRLGTATYNYNCHSYAWYLASTGNTWWMNDPSAYMSGGGYTQVTPPQAGDKVYWTNTHSGIVYSVNGSNITVTSKWGAAGLYRHPINDCPYSVIIVKTFWRR</sequence>